<evidence type="ECO:0000256" key="2">
    <source>
        <dbReference type="ARBA" id="ARBA00022475"/>
    </source>
</evidence>
<dbReference type="AlphaFoldDB" id="A0A317E1M8"/>
<dbReference type="Proteomes" id="UP000246077">
    <property type="component" value="Unassembled WGS sequence"/>
</dbReference>
<evidence type="ECO:0000256" key="6">
    <source>
        <dbReference type="SAM" id="Phobius"/>
    </source>
</evidence>
<sequence>MSVSPRLLFLLSLPPALWAGNVVFARLVIGDIDPLWLNALRWVLALALLLPLGHRVVLDRGRRQAWLAHWRYFIIVGPLGIGAFNGLQYLALRTSTPLNVTLIAASLPLWMMAVGVFPFRSLPRRPEVAGALLSLVGVAVVLSRGDIGALVAIHFVEGDLLMILAVIGWAFYSWLLIRPPAALAPQGRLPWTWAESLLVQCVFGVPLALAAATGASAAGLTTPLVPSVGLALVLVFVAVGPSILAYRAWGMAVATAGPGLAALFYNFTPLLAGAMSAVLINEWPKPYHGVALALLIGGVLISMRGRR</sequence>
<feature type="transmembrane region" description="Helical" evidence="6">
    <location>
        <begin position="286"/>
        <end position="303"/>
    </location>
</feature>
<evidence type="ECO:0000256" key="3">
    <source>
        <dbReference type="ARBA" id="ARBA00022692"/>
    </source>
</evidence>
<comment type="subcellular location">
    <subcellularLocation>
        <location evidence="1">Cell membrane</location>
        <topology evidence="1">Multi-pass membrane protein</topology>
    </subcellularLocation>
</comment>
<evidence type="ECO:0000256" key="1">
    <source>
        <dbReference type="ARBA" id="ARBA00004651"/>
    </source>
</evidence>
<feature type="transmembrane region" description="Helical" evidence="6">
    <location>
        <begin position="160"/>
        <end position="177"/>
    </location>
</feature>
<name>A0A317E1M8_9PROT</name>
<organism evidence="8 9">
    <name type="scientific">Zavarzinia compransoris</name>
    <dbReference type="NCBI Taxonomy" id="1264899"/>
    <lineage>
        <taxon>Bacteria</taxon>
        <taxon>Pseudomonadati</taxon>
        <taxon>Pseudomonadota</taxon>
        <taxon>Alphaproteobacteria</taxon>
        <taxon>Rhodospirillales</taxon>
        <taxon>Zavarziniaceae</taxon>
        <taxon>Zavarzinia</taxon>
    </lineage>
</organism>
<gene>
    <name evidence="8" type="ORF">DKG75_16500</name>
</gene>
<dbReference type="InterPro" id="IPR037185">
    <property type="entry name" value="EmrE-like"/>
</dbReference>
<comment type="caution">
    <text evidence="8">The sequence shown here is derived from an EMBL/GenBank/DDBJ whole genome shotgun (WGS) entry which is preliminary data.</text>
</comment>
<evidence type="ECO:0000256" key="5">
    <source>
        <dbReference type="ARBA" id="ARBA00023136"/>
    </source>
</evidence>
<feature type="transmembrane region" description="Helical" evidence="6">
    <location>
        <begin position="258"/>
        <end position="280"/>
    </location>
</feature>
<keyword evidence="5 6" id="KW-0472">Membrane</keyword>
<dbReference type="EMBL" id="QGLF01000004">
    <property type="protein sequence ID" value="PWR20036.1"/>
    <property type="molecule type" value="Genomic_DNA"/>
</dbReference>
<dbReference type="PANTHER" id="PTHR42920">
    <property type="entry name" value="OS03G0707200 PROTEIN-RELATED"/>
    <property type="match status" value="1"/>
</dbReference>
<feature type="transmembrane region" description="Helical" evidence="6">
    <location>
        <begin position="131"/>
        <end position="154"/>
    </location>
</feature>
<dbReference type="InterPro" id="IPR051258">
    <property type="entry name" value="Diverse_Substrate_Transporter"/>
</dbReference>
<evidence type="ECO:0000313" key="8">
    <source>
        <dbReference type="EMBL" id="PWR20036.1"/>
    </source>
</evidence>
<feature type="transmembrane region" description="Helical" evidence="6">
    <location>
        <begin position="224"/>
        <end position="246"/>
    </location>
</feature>
<keyword evidence="9" id="KW-1185">Reference proteome</keyword>
<keyword evidence="4 6" id="KW-1133">Transmembrane helix</keyword>
<dbReference type="OrthoDB" id="9806889at2"/>
<feature type="domain" description="EamA" evidence="7">
    <location>
        <begin position="9"/>
        <end position="142"/>
    </location>
</feature>
<dbReference type="PANTHER" id="PTHR42920:SF11">
    <property type="entry name" value="INNER MEMBRANE PROTEIN YTFF"/>
    <property type="match status" value="1"/>
</dbReference>
<protein>
    <submittedName>
        <fullName evidence="8">EamA family transporter</fullName>
    </submittedName>
</protein>
<keyword evidence="3 6" id="KW-0812">Transmembrane</keyword>
<feature type="transmembrane region" description="Helical" evidence="6">
    <location>
        <begin position="35"/>
        <end position="58"/>
    </location>
</feature>
<dbReference type="Pfam" id="PF00892">
    <property type="entry name" value="EamA"/>
    <property type="match status" value="1"/>
</dbReference>
<evidence type="ECO:0000259" key="7">
    <source>
        <dbReference type="Pfam" id="PF00892"/>
    </source>
</evidence>
<feature type="transmembrane region" description="Helical" evidence="6">
    <location>
        <begin position="98"/>
        <end position="119"/>
    </location>
</feature>
<feature type="transmembrane region" description="Helical" evidence="6">
    <location>
        <begin position="70"/>
        <end position="92"/>
    </location>
</feature>
<feature type="transmembrane region" description="Helical" evidence="6">
    <location>
        <begin position="197"/>
        <end position="218"/>
    </location>
</feature>
<dbReference type="GO" id="GO:0005886">
    <property type="term" value="C:plasma membrane"/>
    <property type="evidence" value="ECO:0007669"/>
    <property type="project" value="UniProtKB-SubCell"/>
</dbReference>
<dbReference type="InterPro" id="IPR000620">
    <property type="entry name" value="EamA_dom"/>
</dbReference>
<dbReference type="SUPFAM" id="SSF103481">
    <property type="entry name" value="Multidrug resistance efflux transporter EmrE"/>
    <property type="match status" value="2"/>
</dbReference>
<accession>A0A317E1M8</accession>
<keyword evidence="2" id="KW-1003">Cell membrane</keyword>
<dbReference type="RefSeq" id="WP_109922251.1">
    <property type="nucleotide sequence ID" value="NZ_QGLF01000004.1"/>
</dbReference>
<evidence type="ECO:0000256" key="4">
    <source>
        <dbReference type="ARBA" id="ARBA00022989"/>
    </source>
</evidence>
<evidence type="ECO:0000313" key="9">
    <source>
        <dbReference type="Proteomes" id="UP000246077"/>
    </source>
</evidence>
<proteinExistence type="predicted"/>
<reference evidence="9" key="1">
    <citation type="submission" date="2018-05" db="EMBL/GenBank/DDBJ databases">
        <title>Zavarzinia sp. HR-AS.</title>
        <authorList>
            <person name="Lee Y."/>
            <person name="Jeon C.O."/>
        </authorList>
    </citation>
    <scope>NUCLEOTIDE SEQUENCE [LARGE SCALE GENOMIC DNA]</scope>
    <source>
        <strain evidence="9">DSM 1231</strain>
    </source>
</reference>